<keyword evidence="1" id="KW-0678">Repressor</keyword>
<feature type="domain" description="HTH gntR-type" evidence="6">
    <location>
        <begin position="2"/>
        <end position="70"/>
    </location>
</feature>
<evidence type="ECO:0000256" key="5">
    <source>
        <dbReference type="NCBIfam" id="TIGR02404"/>
    </source>
</evidence>
<keyword evidence="3" id="KW-0238">DNA-binding</keyword>
<evidence type="ECO:0000256" key="4">
    <source>
        <dbReference type="ARBA" id="ARBA00023163"/>
    </source>
</evidence>
<proteinExistence type="predicted"/>
<dbReference type="NCBIfam" id="TIGR02404">
    <property type="entry name" value="trehalos_R_Bsub"/>
    <property type="match status" value="1"/>
</dbReference>
<dbReference type="Proteomes" id="UP000278746">
    <property type="component" value="Unassembled WGS sequence"/>
</dbReference>
<dbReference type="RefSeq" id="WP_122901268.1">
    <property type="nucleotide sequence ID" value="NZ_RHIB01000003.1"/>
</dbReference>
<keyword evidence="2" id="KW-0805">Transcription regulation</keyword>
<dbReference type="GO" id="GO:0003677">
    <property type="term" value="F:DNA binding"/>
    <property type="evidence" value="ECO:0007669"/>
    <property type="project" value="UniProtKB-UniRule"/>
</dbReference>
<dbReference type="InterPro" id="IPR000524">
    <property type="entry name" value="Tscrpt_reg_HTH_GntR"/>
</dbReference>
<dbReference type="GO" id="GO:0003700">
    <property type="term" value="F:DNA-binding transcription factor activity"/>
    <property type="evidence" value="ECO:0007669"/>
    <property type="project" value="UniProtKB-UniRule"/>
</dbReference>
<dbReference type="FunFam" id="3.40.1410.10:FF:000008">
    <property type="entry name" value="Transcriptional regulator, GntR family"/>
    <property type="match status" value="1"/>
</dbReference>
<dbReference type="InterPro" id="IPR012770">
    <property type="entry name" value="TreR"/>
</dbReference>
<dbReference type="PROSITE" id="PS50949">
    <property type="entry name" value="HTH_GNTR"/>
    <property type="match status" value="1"/>
</dbReference>
<evidence type="ECO:0000313" key="7">
    <source>
        <dbReference type="EMBL" id="RNA67131.1"/>
    </source>
</evidence>
<dbReference type="InterPro" id="IPR028978">
    <property type="entry name" value="Chorismate_lyase_/UTRA_dom_sf"/>
</dbReference>
<keyword evidence="8" id="KW-1185">Reference proteome</keyword>
<dbReference type="Pfam" id="PF00392">
    <property type="entry name" value="GntR"/>
    <property type="match status" value="1"/>
</dbReference>
<organism evidence="7 8">
    <name type="scientific">Alteribacter keqinensis</name>
    <dbReference type="NCBI Taxonomy" id="2483800"/>
    <lineage>
        <taxon>Bacteria</taxon>
        <taxon>Bacillati</taxon>
        <taxon>Bacillota</taxon>
        <taxon>Bacilli</taxon>
        <taxon>Bacillales</taxon>
        <taxon>Bacillaceae</taxon>
        <taxon>Alteribacter</taxon>
    </lineage>
</organism>
<dbReference type="SUPFAM" id="SSF46785">
    <property type="entry name" value="Winged helix' DNA-binding domain"/>
    <property type="match status" value="1"/>
</dbReference>
<dbReference type="InterPro" id="IPR036390">
    <property type="entry name" value="WH_DNA-bd_sf"/>
</dbReference>
<evidence type="ECO:0000256" key="2">
    <source>
        <dbReference type="ARBA" id="ARBA00023015"/>
    </source>
</evidence>
<reference evidence="7 8" key="1">
    <citation type="submission" date="2018-10" db="EMBL/GenBank/DDBJ databases">
        <title>Bacillus Keqinensis sp. nov., a moderately halophilic bacterium isolated from a saline-alkaline lake.</title>
        <authorList>
            <person name="Wang H."/>
        </authorList>
    </citation>
    <scope>NUCLEOTIDE SEQUENCE [LARGE SCALE GENOMIC DNA]</scope>
    <source>
        <strain evidence="7 8">KQ-3</strain>
    </source>
</reference>
<evidence type="ECO:0000259" key="6">
    <source>
        <dbReference type="PROSITE" id="PS50949"/>
    </source>
</evidence>
<dbReference type="SMART" id="SM00345">
    <property type="entry name" value="HTH_GNTR"/>
    <property type="match status" value="1"/>
</dbReference>
<dbReference type="CDD" id="cd07377">
    <property type="entry name" value="WHTH_GntR"/>
    <property type="match status" value="1"/>
</dbReference>
<dbReference type="EMBL" id="RHIB01000003">
    <property type="protein sequence ID" value="RNA67131.1"/>
    <property type="molecule type" value="Genomic_DNA"/>
</dbReference>
<name>A0A3M7TNE7_9BACI</name>
<dbReference type="SMART" id="SM00866">
    <property type="entry name" value="UTRA"/>
    <property type="match status" value="1"/>
</dbReference>
<protein>
    <recommendedName>
        <fullName evidence="5">Trehalose operon repressor</fullName>
    </recommendedName>
</protein>
<dbReference type="OrthoDB" id="9816541at2"/>
<dbReference type="SUPFAM" id="SSF64288">
    <property type="entry name" value="Chorismate lyase-like"/>
    <property type="match status" value="1"/>
</dbReference>
<dbReference type="PANTHER" id="PTHR44846">
    <property type="entry name" value="MANNOSYL-D-GLYCERATE TRANSPORT/METABOLISM SYSTEM REPRESSOR MNGR-RELATED"/>
    <property type="match status" value="1"/>
</dbReference>
<dbReference type="Gene3D" id="1.10.10.10">
    <property type="entry name" value="Winged helix-like DNA-binding domain superfamily/Winged helix DNA-binding domain"/>
    <property type="match status" value="1"/>
</dbReference>
<comment type="caution">
    <text evidence="7">The sequence shown here is derived from an EMBL/GenBank/DDBJ whole genome shotgun (WGS) entry which is preliminary data.</text>
</comment>
<evidence type="ECO:0000313" key="8">
    <source>
        <dbReference type="Proteomes" id="UP000278746"/>
    </source>
</evidence>
<evidence type="ECO:0000256" key="1">
    <source>
        <dbReference type="ARBA" id="ARBA00022491"/>
    </source>
</evidence>
<dbReference type="InterPro" id="IPR050679">
    <property type="entry name" value="Bact_HTH_transcr_reg"/>
</dbReference>
<dbReference type="AlphaFoldDB" id="A0A3M7TNE7"/>
<dbReference type="InterPro" id="IPR036388">
    <property type="entry name" value="WH-like_DNA-bd_sf"/>
</dbReference>
<gene>
    <name evidence="7" type="primary">treR</name>
    <name evidence="7" type="ORF">EBO34_18270</name>
</gene>
<sequence>MQNKFIKIYHDIADKIQEGTFSPQSKLPSEHDLMEKYNTSRETIRKALNMLAQNGFIQKVQGKGSIVLDARKFDFPISGLVSFKELAKKIGSNNKTYVKKLDLIKPDSYIQEQLKVKEDAKVWEVHRVREIDGENVILDKDFFSKVYIDHLTAEICANSIYEYIESDLNMTISFAKKEITVVEPTEEDRELLDLEGFSNIVVVKNYVYFDDASLFQYTESRHRPDKFRFVDFARRTHG</sequence>
<dbReference type="PRINTS" id="PR00035">
    <property type="entry name" value="HTHGNTR"/>
</dbReference>
<dbReference type="InterPro" id="IPR011663">
    <property type="entry name" value="UTRA"/>
</dbReference>
<dbReference type="PANTHER" id="PTHR44846:SF12">
    <property type="entry name" value="HTH-TYPE TRANSCRIPTIONAL REGULATOR TRER"/>
    <property type="match status" value="1"/>
</dbReference>
<dbReference type="Pfam" id="PF07702">
    <property type="entry name" value="UTRA"/>
    <property type="match status" value="1"/>
</dbReference>
<accession>A0A3M7TNE7</accession>
<evidence type="ECO:0000256" key="3">
    <source>
        <dbReference type="ARBA" id="ARBA00023125"/>
    </source>
</evidence>
<dbReference type="GO" id="GO:0045892">
    <property type="term" value="P:negative regulation of DNA-templated transcription"/>
    <property type="evidence" value="ECO:0007669"/>
    <property type="project" value="TreeGrafter"/>
</dbReference>
<dbReference type="Gene3D" id="3.40.1410.10">
    <property type="entry name" value="Chorismate lyase-like"/>
    <property type="match status" value="1"/>
</dbReference>
<keyword evidence="4" id="KW-0804">Transcription</keyword>